<organism evidence="2 3">
    <name type="scientific">Chelatococcus caeni</name>
    <dbReference type="NCBI Taxonomy" id="1348468"/>
    <lineage>
        <taxon>Bacteria</taxon>
        <taxon>Pseudomonadati</taxon>
        <taxon>Pseudomonadota</taxon>
        <taxon>Alphaproteobacteria</taxon>
        <taxon>Hyphomicrobiales</taxon>
        <taxon>Chelatococcaceae</taxon>
        <taxon>Chelatococcus</taxon>
    </lineage>
</organism>
<protein>
    <submittedName>
        <fullName evidence="2">DNA transformation protein</fullName>
    </submittedName>
</protein>
<dbReference type="Proteomes" id="UP000577362">
    <property type="component" value="Unassembled WGS sequence"/>
</dbReference>
<dbReference type="PANTHER" id="PTHR36121:SF1">
    <property type="entry name" value="PROTEIN SXY"/>
    <property type="match status" value="1"/>
</dbReference>
<dbReference type="SUPFAM" id="SSF159894">
    <property type="entry name" value="YgaC/TfoX-N like"/>
    <property type="match status" value="1"/>
</dbReference>
<dbReference type="InterPro" id="IPR047525">
    <property type="entry name" value="TfoX-like"/>
</dbReference>
<evidence type="ECO:0000313" key="3">
    <source>
        <dbReference type="Proteomes" id="UP000577362"/>
    </source>
</evidence>
<evidence type="ECO:0000313" key="2">
    <source>
        <dbReference type="EMBL" id="MBB4016320.1"/>
    </source>
</evidence>
<keyword evidence="3" id="KW-1185">Reference proteome</keyword>
<dbReference type="Pfam" id="PF04993">
    <property type="entry name" value="TfoX_N"/>
    <property type="match status" value="1"/>
</dbReference>
<dbReference type="RefSeq" id="WP_082312574.1">
    <property type="nucleotide sequence ID" value="NZ_JACIEN010000001.1"/>
</dbReference>
<evidence type="ECO:0000259" key="1">
    <source>
        <dbReference type="Pfam" id="PF04993"/>
    </source>
</evidence>
<accession>A0A840BTL9</accession>
<dbReference type="Gene3D" id="3.30.1460.30">
    <property type="entry name" value="YgaC/TfoX-N like chaperone"/>
    <property type="match status" value="1"/>
</dbReference>
<proteinExistence type="predicted"/>
<name>A0A840BTL9_9HYPH</name>
<dbReference type="EMBL" id="JACIEN010000001">
    <property type="protein sequence ID" value="MBB4016320.1"/>
    <property type="molecule type" value="Genomic_DNA"/>
</dbReference>
<dbReference type="AlphaFoldDB" id="A0A840BTL9"/>
<comment type="caution">
    <text evidence="2">The sequence shown here is derived from an EMBL/GenBank/DDBJ whole genome shotgun (WGS) entry which is preliminary data.</text>
</comment>
<gene>
    <name evidence="2" type="ORF">GGR16_001326</name>
</gene>
<dbReference type="PANTHER" id="PTHR36121">
    <property type="entry name" value="PROTEIN SXY"/>
    <property type="match status" value="1"/>
</dbReference>
<dbReference type="InterPro" id="IPR007076">
    <property type="entry name" value="TfoX_N"/>
</dbReference>
<reference evidence="2 3" key="1">
    <citation type="submission" date="2020-08" db="EMBL/GenBank/DDBJ databases">
        <title>Genomic Encyclopedia of Type Strains, Phase IV (KMG-IV): sequencing the most valuable type-strain genomes for metagenomic binning, comparative biology and taxonomic classification.</title>
        <authorList>
            <person name="Goeker M."/>
        </authorList>
    </citation>
    <scope>NUCLEOTIDE SEQUENCE [LARGE SCALE GENOMIC DNA]</scope>
    <source>
        <strain evidence="2 3">DSM 103737</strain>
    </source>
</reference>
<sequence length="106" mass="11512">MRDADDIAELFAPFRPVGIRRMFGGLGIYAEGKMFALAVDGEVYLKTDAAFAEALGHLGSRPFAYARKDGRVVTLSYWLLPDAAYDEPDMLADLSARALSIAGARP</sequence>
<feature type="domain" description="TfoX N-terminal" evidence="1">
    <location>
        <begin position="9"/>
        <end position="100"/>
    </location>
</feature>